<sequence length="196" mass="22352">MSSNLSTNMHTSVSHNCFASKKASLVPENSVSDKRHSVIKEMSKSSSRYFDFLHRRSTVSTRPALSNSNSRQIFEKEQKEVPTYQTEPRHKFKVDEVNGIIYDVLADHLKDRSYSSIHGGQLSIEMSQTIQNEVKLRQKLERYKIVTSIWLGQNRGQGTNVASRCLWNSDFDNYASATFTNETIFAIGLVFATYVD</sequence>
<dbReference type="GO" id="GO:0005868">
    <property type="term" value="C:cytoplasmic dynein complex"/>
    <property type="evidence" value="ECO:0000318"/>
    <property type="project" value="GO_Central"/>
</dbReference>
<dbReference type="GO" id="GO:0007018">
    <property type="term" value="P:microtubule-based movement"/>
    <property type="evidence" value="ECO:0000318"/>
    <property type="project" value="GO_Central"/>
</dbReference>
<dbReference type="PANTHER" id="PTHR21255:SF65">
    <property type="entry name" value="TCTEX1 DOMAIN-CONTAINING PROTEIN 2"/>
    <property type="match status" value="1"/>
</dbReference>
<evidence type="ECO:0000256" key="1">
    <source>
        <dbReference type="ARBA" id="ARBA00005361"/>
    </source>
</evidence>
<proteinExistence type="inferred from homology"/>
<dbReference type="CTD" id="6755225"/>
<dbReference type="RefSeq" id="XP_002114012.1">
    <property type="nucleotide sequence ID" value="XM_002113976.1"/>
</dbReference>
<organism evidence="2 3">
    <name type="scientific">Trichoplax adhaerens</name>
    <name type="common">Trichoplax reptans</name>
    <dbReference type="NCBI Taxonomy" id="10228"/>
    <lineage>
        <taxon>Eukaryota</taxon>
        <taxon>Metazoa</taxon>
        <taxon>Placozoa</taxon>
        <taxon>Uniplacotomia</taxon>
        <taxon>Trichoplacea</taxon>
        <taxon>Trichoplacidae</taxon>
        <taxon>Trichoplax</taxon>
    </lineage>
</organism>
<dbReference type="InParanoid" id="B3S2I9"/>
<name>B3S2I9_TRIAD</name>
<dbReference type="GO" id="GO:0045505">
    <property type="term" value="F:dynein intermediate chain binding"/>
    <property type="evidence" value="ECO:0000318"/>
    <property type="project" value="GO_Central"/>
</dbReference>
<dbReference type="CDD" id="cd21451">
    <property type="entry name" value="DLC-like_TCTEX1D"/>
    <property type="match status" value="1"/>
</dbReference>
<dbReference type="Pfam" id="PF03645">
    <property type="entry name" value="Tctex-1"/>
    <property type="match status" value="1"/>
</dbReference>
<dbReference type="InterPro" id="IPR038586">
    <property type="entry name" value="Tctex-1-like_sf"/>
</dbReference>
<dbReference type="GeneID" id="6755225"/>
<keyword evidence="3" id="KW-1185">Reference proteome</keyword>
<gene>
    <name evidence="2" type="ORF">TRIADDRAFT_58042</name>
</gene>
<dbReference type="eggNOG" id="KOG4108">
    <property type="taxonomic scope" value="Eukaryota"/>
</dbReference>
<comment type="similarity">
    <text evidence="1">Belongs to the dynein light chain Tctex-type family.</text>
</comment>
<dbReference type="PhylomeDB" id="B3S2I9"/>
<dbReference type="OrthoDB" id="10248487at2759"/>
<dbReference type="HOGENOM" id="CLU_097204_4_0_1"/>
<dbReference type="InterPro" id="IPR005334">
    <property type="entry name" value="Tctex-1-like"/>
</dbReference>
<evidence type="ECO:0000313" key="2">
    <source>
        <dbReference type="EMBL" id="EDV23102.1"/>
    </source>
</evidence>
<evidence type="ECO:0008006" key="4">
    <source>
        <dbReference type="Google" id="ProtNLM"/>
    </source>
</evidence>
<dbReference type="KEGG" id="tad:TRIADDRAFT_58042"/>
<dbReference type="Proteomes" id="UP000009022">
    <property type="component" value="Unassembled WGS sequence"/>
</dbReference>
<evidence type="ECO:0000313" key="3">
    <source>
        <dbReference type="Proteomes" id="UP000009022"/>
    </source>
</evidence>
<dbReference type="GO" id="GO:0005737">
    <property type="term" value="C:cytoplasm"/>
    <property type="evidence" value="ECO:0000318"/>
    <property type="project" value="GO_Central"/>
</dbReference>
<reference evidence="2 3" key="1">
    <citation type="journal article" date="2008" name="Nature">
        <title>The Trichoplax genome and the nature of placozoans.</title>
        <authorList>
            <person name="Srivastava M."/>
            <person name="Begovic E."/>
            <person name="Chapman J."/>
            <person name="Putnam N.H."/>
            <person name="Hellsten U."/>
            <person name="Kawashima T."/>
            <person name="Kuo A."/>
            <person name="Mitros T."/>
            <person name="Salamov A."/>
            <person name="Carpenter M.L."/>
            <person name="Signorovitch A.Y."/>
            <person name="Moreno M.A."/>
            <person name="Kamm K."/>
            <person name="Grimwood J."/>
            <person name="Schmutz J."/>
            <person name="Shapiro H."/>
            <person name="Grigoriev I.V."/>
            <person name="Buss L.W."/>
            <person name="Schierwater B."/>
            <person name="Dellaporta S.L."/>
            <person name="Rokhsar D.S."/>
        </authorList>
    </citation>
    <scope>NUCLEOTIDE SEQUENCE [LARGE SCALE GENOMIC DNA]</scope>
    <source>
        <strain evidence="2 3">Grell-BS-1999</strain>
    </source>
</reference>
<dbReference type="STRING" id="10228.B3S2I9"/>
<dbReference type="EMBL" id="DS985247">
    <property type="protein sequence ID" value="EDV23102.1"/>
    <property type="molecule type" value="Genomic_DNA"/>
</dbReference>
<protein>
    <recommendedName>
        <fullName evidence="4">Dynein light chain</fullName>
    </recommendedName>
</protein>
<dbReference type="Gene3D" id="3.30.1140.40">
    <property type="entry name" value="Tctex-1"/>
    <property type="match status" value="1"/>
</dbReference>
<dbReference type="AlphaFoldDB" id="B3S2I9"/>
<accession>B3S2I9</accession>
<dbReference type="PANTHER" id="PTHR21255">
    <property type="entry name" value="T-COMPLEX-ASSOCIATED-TESTIS-EXPRESSED 1/ DYNEIN LIGHT CHAIN"/>
    <property type="match status" value="1"/>
</dbReference>